<name>A0A6S6TAW1_9BACT</name>
<dbReference type="InterPro" id="IPR014044">
    <property type="entry name" value="CAP_dom"/>
</dbReference>
<organism evidence="2">
    <name type="scientific">uncultured Sulfurovum sp</name>
    <dbReference type="NCBI Taxonomy" id="269237"/>
    <lineage>
        <taxon>Bacteria</taxon>
        <taxon>Pseudomonadati</taxon>
        <taxon>Campylobacterota</taxon>
        <taxon>Epsilonproteobacteria</taxon>
        <taxon>Campylobacterales</taxon>
        <taxon>Sulfurovaceae</taxon>
        <taxon>Sulfurovum</taxon>
        <taxon>environmental samples</taxon>
    </lineage>
</organism>
<dbReference type="PANTHER" id="PTHR31157:SF1">
    <property type="entry name" value="SCP DOMAIN-CONTAINING PROTEIN"/>
    <property type="match status" value="1"/>
</dbReference>
<dbReference type="SUPFAM" id="SSF55797">
    <property type="entry name" value="PR-1-like"/>
    <property type="match status" value="1"/>
</dbReference>
<gene>
    <name evidence="2" type="ORF">HELGO_WM18044</name>
</gene>
<reference evidence="2" key="1">
    <citation type="submission" date="2020-01" db="EMBL/GenBank/DDBJ databases">
        <authorList>
            <person name="Meier V. D."/>
            <person name="Meier V D."/>
        </authorList>
    </citation>
    <scope>NUCLEOTIDE SEQUENCE</scope>
    <source>
        <strain evidence="2">HLG_WM_MAG_02</strain>
    </source>
</reference>
<dbReference type="Pfam" id="PF00188">
    <property type="entry name" value="CAP"/>
    <property type="match status" value="1"/>
</dbReference>
<evidence type="ECO:0000259" key="1">
    <source>
        <dbReference type="Pfam" id="PF00188"/>
    </source>
</evidence>
<dbReference type="Gene3D" id="3.40.33.10">
    <property type="entry name" value="CAP"/>
    <property type="match status" value="1"/>
</dbReference>
<dbReference type="PANTHER" id="PTHR31157">
    <property type="entry name" value="SCP DOMAIN-CONTAINING PROTEIN"/>
    <property type="match status" value="1"/>
</dbReference>
<dbReference type="EMBL" id="CACVAZ010000106">
    <property type="protein sequence ID" value="CAA6816444.1"/>
    <property type="molecule type" value="Genomic_DNA"/>
</dbReference>
<dbReference type="AlphaFoldDB" id="A0A6S6TAW1"/>
<evidence type="ECO:0000313" key="2">
    <source>
        <dbReference type="EMBL" id="CAA6816444.1"/>
    </source>
</evidence>
<dbReference type="InterPro" id="IPR035940">
    <property type="entry name" value="CAP_sf"/>
</dbReference>
<dbReference type="CDD" id="cd05379">
    <property type="entry name" value="CAP_bacterial"/>
    <property type="match status" value="1"/>
</dbReference>
<proteinExistence type="predicted"/>
<protein>
    <submittedName>
        <fullName evidence="2">Transporter</fullName>
    </submittedName>
</protein>
<feature type="domain" description="SCP" evidence="1">
    <location>
        <begin position="64"/>
        <end position="184"/>
    </location>
</feature>
<sequence>MFNIRFFILEIAVVFAGCGGGGTTTTTDTEEVFSEPSQKELLVAINGVRSRKIDCKNGLGEVGPSQPLSWNHELYSSAYEHSHDLAMSNTFSHYGSGTEHDITGYNRGGQSYFTERIEDNGYSEYDTIGENIAGGFSTMEAVIDGWLESPSHCENLMRESFNEMGIAIVVNPDSQYGVYWTQNFGHRDLSE</sequence>
<accession>A0A6S6TAW1</accession>